<keyword evidence="4 7" id="KW-0812">Transmembrane</keyword>
<keyword evidence="10" id="KW-1185">Reference proteome</keyword>
<dbReference type="GO" id="GO:0090529">
    <property type="term" value="P:cell septum assembly"/>
    <property type="evidence" value="ECO:0007669"/>
    <property type="project" value="InterPro"/>
</dbReference>
<dbReference type="OrthoDB" id="9783091at2"/>
<keyword evidence="7" id="KW-0472">Membrane</keyword>
<dbReference type="InterPro" id="IPR005548">
    <property type="entry name" value="Cell_div_FtsQ/DivIB_C"/>
</dbReference>
<comment type="function">
    <text evidence="7">Essential cell division protein.</text>
</comment>
<accession>S9R5A9</accession>
<keyword evidence="5 7" id="KW-1133">Transmembrane helix</keyword>
<dbReference type="PANTHER" id="PTHR35851">
    <property type="entry name" value="CELL DIVISION PROTEIN FTSQ"/>
    <property type="match status" value="1"/>
</dbReference>
<feature type="transmembrane region" description="Helical" evidence="7">
    <location>
        <begin position="51"/>
        <end position="71"/>
    </location>
</feature>
<name>S9R5A9_9RHOB</name>
<dbReference type="GO" id="GO:0005886">
    <property type="term" value="C:plasma membrane"/>
    <property type="evidence" value="ECO:0007669"/>
    <property type="project" value="UniProtKB-SubCell"/>
</dbReference>
<dbReference type="HAMAP" id="MF_00911">
    <property type="entry name" value="FtsQ_subfam"/>
    <property type="match status" value="1"/>
</dbReference>
<comment type="similarity">
    <text evidence="7">Belongs to the FtsQ/DivIB family. FtsQ subfamily.</text>
</comment>
<dbReference type="PATRIC" id="fig|1123069.3.peg.788"/>
<dbReference type="STRING" id="1123069.ruthe_00819"/>
<keyword evidence="2 7" id="KW-0997">Cell inner membrane</keyword>
<evidence type="ECO:0000256" key="2">
    <source>
        <dbReference type="ARBA" id="ARBA00022519"/>
    </source>
</evidence>
<dbReference type="Gene3D" id="3.40.50.11690">
    <property type="entry name" value="Cell division protein FtsQ/DivIB"/>
    <property type="match status" value="1"/>
</dbReference>
<protein>
    <recommendedName>
        <fullName evidence="7">Cell division protein FtsQ</fullName>
    </recommendedName>
</protein>
<dbReference type="Proteomes" id="UP000015346">
    <property type="component" value="Unassembled WGS sequence"/>
</dbReference>
<feature type="domain" description="Cell division protein FtsQ/DivIB C-terminal" evidence="8">
    <location>
        <begin position="167"/>
        <end position="281"/>
    </location>
</feature>
<dbReference type="RefSeq" id="WP_021096922.1">
    <property type="nucleotide sequence ID" value="NZ_KE557320.1"/>
</dbReference>
<dbReference type="EMBL" id="AOLV01000009">
    <property type="protein sequence ID" value="EPX87148.1"/>
    <property type="molecule type" value="Genomic_DNA"/>
</dbReference>
<evidence type="ECO:0000256" key="3">
    <source>
        <dbReference type="ARBA" id="ARBA00022618"/>
    </source>
</evidence>
<comment type="subcellular location">
    <subcellularLocation>
        <location evidence="7">Cell inner membrane</location>
        <topology evidence="7">Single-pass type II membrane protein</topology>
    </subcellularLocation>
    <text evidence="7">Localizes to the division septum.</text>
</comment>
<keyword evidence="1 7" id="KW-1003">Cell membrane</keyword>
<dbReference type="GO" id="GO:0043093">
    <property type="term" value="P:FtsZ-dependent cytokinesis"/>
    <property type="evidence" value="ECO:0007669"/>
    <property type="project" value="UniProtKB-UniRule"/>
</dbReference>
<evidence type="ECO:0000256" key="1">
    <source>
        <dbReference type="ARBA" id="ARBA00022475"/>
    </source>
</evidence>
<keyword evidence="3 7" id="KW-0132">Cell division</keyword>
<proteinExistence type="inferred from homology"/>
<dbReference type="InterPro" id="IPR026579">
    <property type="entry name" value="FtsQ"/>
</dbReference>
<comment type="caution">
    <text evidence="9">The sequence shown here is derived from an EMBL/GenBank/DDBJ whole genome shotgun (WGS) entry which is preliminary data.</text>
</comment>
<evidence type="ECO:0000313" key="9">
    <source>
        <dbReference type="EMBL" id="EPX87148.1"/>
    </source>
</evidence>
<evidence type="ECO:0000256" key="4">
    <source>
        <dbReference type="ARBA" id="ARBA00022692"/>
    </source>
</evidence>
<dbReference type="HOGENOM" id="CLU_061141_0_0_5"/>
<evidence type="ECO:0000256" key="5">
    <source>
        <dbReference type="ARBA" id="ARBA00022989"/>
    </source>
</evidence>
<keyword evidence="6 7" id="KW-0131">Cell cycle</keyword>
<dbReference type="AlphaFoldDB" id="S9R5A9"/>
<dbReference type="InterPro" id="IPR045335">
    <property type="entry name" value="FtsQ_C_sf"/>
</dbReference>
<dbReference type="Pfam" id="PF03799">
    <property type="entry name" value="FtsQ_DivIB_C"/>
    <property type="match status" value="1"/>
</dbReference>
<dbReference type="PANTHER" id="PTHR35851:SF1">
    <property type="entry name" value="CELL DIVISION PROTEIN FTSQ"/>
    <property type="match status" value="1"/>
</dbReference>
<evidence type="ECO:0000313" key="10">
    <source>
        <dbReference type="Proteomes" id="UP000015346"/>
    </source>
</evidence>
<evidence type="ECO:0000259" key="8">
    <source>
        <dbReference type="Pfam" id="PF03799"/>
    </source>
</evidence>
<reference evidence="9 10" key="1">
    <citation type="journal article" date="2013" name="Stand. Genomic Sci.">
        <title>Genome sequence of the reddish-pigmented Rubellimicrobium thermophilum type strain (DSM 16684(T)), a member of the Roseobacter clade.</title>
        <authorList>
            <person name="Fiebig A."/>
            <person name="Riedel T."/>
            <person name="Gronow S."/>
            <person name="Petersen J."/>
            <person name="Klenk H.P."/>
            <person name="Goker M."/>
        </authorList>
    </citation>
    <scope>NUCLEOTIDE SEQUENCE [LARGE SCALE GENOMIC DNA]</scope>
    <source>
        <strain evidence="9 10">DSM 16684</strain>
    </source>
</reference>
<organism evidence="9 10">
    <name type="scientific">Rubellimicrobium thermophilum DSM 16684</name>
    <dbReference type="NCBI Taxonomy" id="1123069"/>
    <lineage>
        <taxon>Bacteria</taxon>
        <taxon>Pseudomonadati</taxon>
        <taxon>Pseudomonadota</taxon>
        <taxon>Alphaproteobacteria</taxon>
        <taxon>Rhodobacterales</taxon>
        <taxon>Roseobacteraceae</taxon>
        <taxon>Rubellimicrobium</taxon>
    </lineage>
</organism>
<sequence>MRTLKLLWQITIPSLRRLPEAVPSGMRRDPAPTLWSYRYQRLMLTPAYRRLVRIGLPSAVAVLMLGGWFAAPGNRAWLLAEIEAVKNAIQERPEFMVHDIEVIGADRALSVAIHGIADFDFPLSSFDIDLAALRDRVTELSAVRRAEVSVAPGGVLRVVVDQRKPVAVWRYSDGLRLIDAEGVMTGMIASRSDRADLPLIAGDGARDAIDEALALFATAEPIKDRVRGLVRMGERRWDMVLDGDLRILLPAEGAVQALQRVLALHEAQDLLDRDVAVVDMRLGQRPTLRLNQPALNVLRNAAASAGYAAPAAPIEEEQ</sequence>
<dbReference type="GO" id="GO:0032153">
    <property type="term" value="C:cell division site"/>
    <property type="evidence" value="ECO:0007669"/>
    <property type="project" value="UniProtKB-UniRule"/>
</dbReference>
<evidence type="ECO:0000256" key="6">
    <source>
        <dbReference type="ARBA" id="ARBA00023306"/>
    </source>
</evidence>
<evidence type="ECO:0000256" key="7">
    <source>
        <dbReference type="HAMAP-Rule" id="MF_00911"/>
    </source>
</evidence>
<gene>
    <name evidence="7" type="primary">ftsQ</name>
    <name evidence="9" type="ORF">ruthe_00819</name>
</gene>